<feature type="compositionally biased region" description="Acidic residues" evidence="1">
    <location>
        <begin position="78"/>
        <end position="102"/>
    </location>
</feature>
<dbReference type="EMBL" id="GAMD01000427">
    <property type="protein sequence ID" value="JAB01164.1"/>
    <property type="molecule type" value="mRNA"/>
</dbReference>
<evidence type="ECO:0000256" key="1">
    <source>
        <dbReference type="SAM" id="MobiDB-lite"/>
    </source>
</evidence>
<keyword evidence="2" id="KW-1133">Transmembrane helix</keyword>
<evidence type="ECO:0000313" key="3">
    <source>
        <dbReference type="EMBL" id="JAB01164.1"/>
    </source>
</evidence>
<feature type="compositionally biased region" description="Basic and acidic residues" evidence="1">
    <location>
        <begin position="103"/>
        <end position="118"/>
    </location>
</feature>
<feature type="transmembrane region" description="Helical" evidence="2">
    <location>
        <begin position="12"/>
        <end position="32"/>
    </location>
</feature>
<dbReference type="AlphaFoldDB" id="T1EAG7"/>
<accession>T1EAG7</accession>
<name>T1EAG7_ANOAQ</name>
<feature type="non-terminal residue" evidence="3">
    <location>
        <position position="1"/>
    </location>
</feature>
<organism evidence="3">
    <name type="scientific">Anopheles aquasalis</name>
    <name type="common">Malaria mosquito</name>
    <dbReference type="NCBI Taxonomy" id="42839"/>
    <lineage>
        <taxon>Eukaryota</taxon>
        <taxon>Metazoa</taxon>
        <taxon>Ecdysozoa</taxon>
        <taxon>Arthropoda</taxon>
        <taxon>Hexapoda</taxon>
        <taxon>Insecta</taxon>
        <taxon>Pterygota</taxon>
        <taxon>Neoptera</taxon>
        <taxon>Endopterygota</taxon>
        <taxon>Diptera</taxon>
        <taxon>Nematocera</taxon>
        <taxon>Culicoidea</taxon>
        <taxon>Culicidae</taxon>
        <taxon>Anophelinae</taxon>
        <taxon>Anopheles</taxon>
    </lineage>
</organism>
<evidence type="ECO:0000256" key="2">
    <source>
        <dbReference type="SAM" id="Phobius"/>
    </source>
</evidence>
<protein>
    <submittedName>
        <fullName evidence="3">Putative secreted protein</fullName>
    </submittedName>
</protein>
<feature type="region of interest" description="Disordered" evidence="1">
    <location>
        <begin position="64"/>
        <end position="118"/>
    </location>
</feature>
<keyword evidence="2" id="KW-0472">Membrane</keyword>
<keyword evidence="2" id="KW-0812">Transmembrane</keyword>
<proteinExistence type="evidence at transcript level"/>
<reference evidence="3" key="1">
    <citation type="submission" date="2013-07" db="EMBL/GenBank/DDBJ databases">
        <title>Transcriptome sequencing and developmental regulation of gene expression in Anopheles aquasalis.</title>
        <authorList>
            <consortium name="Brazilian Malaria Network (MCT/CNPq/MS/SCTIE/DECIT/PRONEX 555648/2009-5) and Research Network on Bioactive Molecules from Arthropod Vectors (NAP-MOBIARVE"/>
            <consortium name="University of Sao Paulo)"/>
            <person name="Marinotti O."/>
            <person name="Ribeiro J.M.C."/>
            <person name="Costa-da-Silva A.L."/>
            <person name="Silva M.C.P."/>
            <person name="Lopes A.R."/>
            <person name="Barros M.S."/>
            <person name="Sa-Nunes A."/>
            <person name="Konjin B.B."/>
            <person name="Carvalho E."/>
            <person name="Suesdek L."/>
            <person name="Silva-Neto M.A.C."/>
            <person name="Capurro M.L."/>
        </authorList>
    </citation>
    <scope>NUCLEOTIDE SEQUENCE</scope>
    <source>
        <tissue evidence="3">Whole body</tissue>
    </source>
</reference>
<dbReference type="VEuPathDB" id="VectorBase:AAQUA_002024"/>
<sequence>TTNPICDPKMNTISIAAVLLVFGAVACHCYAIDCMKVWDQDSLNEMLEDRRRVRESLGLPDEPIDCCGNVVHNHDHSEEDTDDEATDDDDDDDEDHSEEFSEENAHEERHRRDLTLNDDRQDIPLAEAQDDANDLEVAETHLFRPVFRYKSQYTERRRVRTPTDGNNFVPAPGIN</sequence>